<proteinExistence type="predicted"/>
<evidence type="ECO:0000313" key="2">
    <source>
        <dbReference type="Proteomes" id="UP000244722"/>
    </source>
</evidence>
<name>A0A2T6ZVI8_TUBBO</name>
<accession>A0A2T6ZVI8</accession>
<keyword evidence="2" id="KW-1185">Reference proteome</keyword>
<dbReference type="AlphaFoldDB" id="A0A2T6ZVI8"/>
<organism evidence="1 2">
    <name type="scientific">Tuber borchii</name>
    <name type="common">White truffle</name>
    <dbReference type="NCBI Taxonomy" id="42251"/>
    <lineage>
        <taxon>Eukaryota</taxon>
        <taxon>Fungi</taxon>
        <taxon>Dikarya</taxon>
        <taxon>Ascomycota</taxon>
        <taxon>Pezizomycotina</taxon>
        <taxon>Pezizomycetes</taxon>
        <taxon>Pezizales</taxon>
        <taxon>Tuberaceae</taxon>
        <taxon>Tuber</taxon>
    </lineage>
</organism>
<reference evidence="1 2" key="1">
    <citation type="submission" date="2017-04" db="EMBL/GenBank/DDBJ databases">
        <title>Draft genome sequence of Tuber borchii Vittad., a whitish edible truffle.</title>
        <authorList>
            <consortium name="DOE Joint Genome Institute"/>
            <person name="Murat C."/>
            <person name="Kuo A."/>
            <person name="Barry K.W."/>
            <person name="Clum A."/>
            <person name="Dockter R.B."/>
            <person name="Fauchery L."/>
            <person name="Iotti M."/>
            <person name="Kohler A."/>
            <person name="Labutti K."/>
            <person name="Lindquist E.A."/>
            <person name="Lipzen A."/>
            <person name="Ohm R.A."/>
            <person name="Wang M."/>
            <person name="Grigoriev I.V."/>
            <person name="Zambonelli A."/>
            <person name="Martin F.M."/>
        </authorList>
    </citation>
    <scope>NUCLEOTIDE SEQUENCE [LARGE SCALE GENOMIC DNA]</scope>
    <source>
        <strain evidence="1 2">Tbo3840</strain>
    </source>
</reference>
<protein>
    <submittedName>
        <fullName evidence="1">Uncharacterized protein</fullName>
    </submittedName>
</protein>
<comment type="caution">
    <text evidence="1">The sequence shown here is derived from an EMBL/GenBank/DDBJ whole genome shotgun (WGS) entry which is preliminary data.</text>
</comment>
<evidence type="ECO:0000313" key="1">
    <source>
        <dbReference type="EMBL" id="PUU79475.1"/>
    </source>
</evidence>
<dbReference type="EMBL" id="NESQ01000090">
    <property type="protein sequence ID" value="PUU79475.1"/>
    <property type="molecule type" value="Genomic_DNA"/>
</dbReference>
<sequence length="56" mass="6785">MTKFKIPISFSDITTLTSNNHHPHHHQSWSMAANRRDLWLNRNEKSTRKYHKDRRG</sequence>
<gene>
    <name evidence="1" type="ORF">B9Z19DRAFT_1081576</name>
</gene>
<dbReference type="Proteomes" id="UP000244722">
    <property type="component" value="Unassembled WGS sequence"/>
</dbReference>